<keyword evidence="5 7" id="KW-1133">Transmembrane helix</keyword>
<feature type="transmembrane region" description="Helical" evidence="7">
    <location>
        <begin position="251"/>
        <end position="270"/>
    </location>
</feature>
<dbReference type="Pfam" id="PF07690">
    <property type="entry name" value="MFS_1"/>
    <property type="match status" value="1"/>
</dbReference>
<evidence type="ECO:0000313" key="9">
    <source>
        <dbReference type="EMBL" id="MFL0249634.1"/>
    </source>
</evidence>
<evidence type="ECO:0000313" key="10">
    <source>
        <dbReference type="Proteomes" id="UP001623592"/>
    </source>
</evidence>
<name>A0ABW8TAV8_9CLOT</name>
<keyword evidence="6 7" id="KW-0472">Membrane</keyword>
<feature type="transmembrane region" description="Helical" evidence="7">
    <location>
        <begin position="79"/>
        <end position="98"/>
    </location>
</feature>
<evidence type="ECO:0000256" key="5">
    <source>
        <dbReference type="ARBA" id="ARBA00022989"/>
    </source>
</evidence>
<dbReference type="InterPro" id="IPR036259">
    <property type="entry name" value="MFS_trans_sf"/>
</dbReference>
<feature type="transmembrane region" description="Helical" evidence="7">
    <location>
        <begin position="164"/>
        <end position="186"/>
    </location>
</feature>
<evidence type="ECO:0000256" key="2">
    <source>
        <dbReference type="ARBA" id="ARBA00022448"/>
    </source>
</evidence>
<gene>
    <name evidence="9" type="ORF">ACJDT4_04300</name>
</gene>
<proteinExistence type="predicted"/>
<dbReference type="Gene3D" id="1.20.1250.20">
    <property type="entry name" value="MFS general substrate transporter like domains"/>
    <property type="match status" value="1"/>
</dbReference>
<evidence type="ECO:0000259" key="8">
    <source>
        <dbReference type="PROSITE" id="PS50850"/>
    </source>
</evidence>
<keyword evidence="2" id="KW-0813">Transport</keyword>
<evidence type="ECO:0000256" key="7">
    <source>
        <dbReference type="SAM" id="Phobius"/>
    </source>
</evidence>
<feature type="transmembrane region" description="Helical" evidence="7">
    <location>
        <begin position="300"/>
        <end position="321"/>
    </location>
</feature>
<feature type="transmembrane region" description="Helical" evidence="7">
    <location>
        <begin position="136"/>
        <end position="158"/>
    </location>
</feature>
<dbReference type="PANTHER" id="PTHR23517">
    <property type="entry name" value="RESISTANCE PROTEIN MDTM, PUTATIVE-RELATED-RELATED"/>
    <property type="match status" value="1"/>
</dbReference>
<dbReference type="InterPro" id="IPR050171">
    <property type="entry name" value="MFS_Transporters"/>
</dbReference>
<feature type="transmembrane region" description="Helical" evidence="7">
    <location>
        <begin position="342"/>
        <end position="359"/>
    </location>
</feature>
<evidence type="ECO:0000256" key="3">
    <source>
        <dbReference type="ARBA" id="ARBA00022475"/>
    </source>
</evidence>
<comment type="caution">
    <text evidence="9">The sequence shown here is derived from an EMBL/GenBank/DDBJ whole genome shotgun (WGS) entry which is preliminary data.</text>
</comment>
<organism evidence="9 10">
    <name type="scientific">Clostridium neuense</name>
    <dbReference type="NCBI Taxonomy" id="1728934"/>
    <lineage>
        <taxon>Bacteria</taxon>
        <taxon>Bacillati</taxon>
        <taxon>Bacillota</taxon>
        <taxon>Clostridia</taxon>
        <taxon>Eubacteriales</taxon>
        <taxon>Clostridiaceae</taxon>
        <taxon>Clostridium</taxon>
    </lineage>
</organism>
<feature type="transmembrane region" description="Helical" evidence="7">
    <location>
        <begin position="214"/>
        <end position="239"/>
    </location>
</feature>
<dbReference type="InterPro" id="IPR011701">
    <property type="entry name" value="MFS"/>
</dbReference>
<keyword evidence="10" id="KW-1185">Reference proteome</keyword>
<dbReference type="SUPFAM" id="SSF103473">
    <property type="entry name" value="MFS general substrate transporter"/>
    <property type="match status" value="1"/>
</dbReference>
<accession>A0ABW8TAV8</accession>
<protein>
    <submittedName>
        <fullName evidence="9">MFS transporter</fullName>
    </submittedName>
</protein>
<dbReference type="Proteomes" id="UP001623592">
    <property type="component" value="Unassembled WGS sequence"/>
</dbReference>
<feature type="transmembrane region" description="Helical" evidence="7">
    <location>
        <begin position="48"/>
        <end position="67"/>
    </location>
</feature>
<reference evidence="9 10" key="1">
    <citation type="submission" date="2024-11" db="EMBL/GenBank/DDBJ databases">
        <authorList>
            <person name="Heng Y.C."/>
            <person name="Lim A.C.H."/>
            <person name="Lee J.K.Y."/>
            <person name="Kittelmann S."/>
        </authorList>
    </citation>
    <scope>NUCLEOTIDE SEQUENCE [LARGE SCALE GENOMIC DNA]</scope>
    <source>
        <strain evidence="9 10">WILCCON 0114</strain>
    </source>
</reference>
<dbReference type="PANTHER" id="PTHR23517:SF2">
    <property type="entry name" value="MULTIDRUG RESISTANCE PROTEIN MDTH"/>
    <property type="match status" value="1"/>
</dbReference>
<sequence length="390" mass="42918">MKKDKILKNGMLPVLMISLVLGIRQMAMTMVAPFISTYSKTLSFYTPMLAGIALGIFGLTQAIFQFPFGMLSDKFGNKIMMIIGLCEVIIGLFIAFLARNIYVLIFARALQGSGAIIGVGYSWASEVVNKEKRTKALSILGTFVSAAAALAFALGPLLHEFMSVNMMFLICAILLLINGIYIIFFLKDNRKINISNANVTTSESLKILFRNKSFIINNIAAFINNFMMMSVFYLVPVYLNNVTGEKGTWKVFLPAIFVAVIVMKIAVGFVEKGYNREVIIAAFLTAVVSICFYFKNNSYIFLLIGTTLYLSAYVTLATILATDVNNSVENSYRGTANGIFNSFQYIGNFVGPVVCGMFFSISQDLTWIIVIGVGILGLLVVSLNRASSKK</sequence>
<comment type="subcellular location">
    <subcellularLocation>
        <location evidence="1">Cell membrane</location>
        <topology evidence="1">Multi-pass membrane protein</topology>
    </subcellularLocation>
</comment>
<evidence type="ECO:0000256" key="6">
    <source>
        <dbReference type="ARBA" id="ARBA00023136"/>
    </source>
</evidence>
<keyword evidence="3" id="KW-1003">Cell membrane</keyword>
<dbReference type="RefSeq" id="WP_406786303.1">
    <property type="nucleotide sequence ID" value="NZ_JBJIAA010000003.1"/>
</dbReference>
<keyword evidence="4 7" id="KW-0812">Transmembrane</keyword>
<evidence type="ECO:0000256" key="4">
    <source>
        <dbReference type="ARBA" id="ARBA00022692"/>
    </source>
</evidence>
<evidence type="ECO:0000256" key="1">
    <source>
        <dbReference type="ARBA" id="ARBA00004651"/>
    </source>
</evidence>
<feature type="transmembrane region" description="Helical" evidence="7">
    <location>
        <begin position="12"/>
        <end position="36"/>
    </location>
</feature>
<feature type="transmembrane region" description="Helical" evidence="7">
    <location>
        <begin position="277"/>
        <end position="294"/>
    </location>
</feature>
<feature type="transmembrane region" description="Helical" evidence="7">
    <location>
        <begin position="365"/>
        <end position="383"/>
    </location>
</feature>
<feature type="domain" description="Major facilitator superfamily (MFS) profile" evidence="8">
    <location>
        <begin position="13"/>
        <end position="389"/>
    </location>
</feature>
<dbReference type="InterPro" id="IPR020846">
    <property type="entry name" value="MFS_dom"/>
</dbReference>
<dbReference type="EMBL" id="JBJIAA010000003">
    <property type="protein sequence ID" value="MFL0249634.1"/>
    <property type="molecule type" value="Genomic_DNA"/>
</dbReference>
<dbReference type="PROSITE" id="PS50850">
    <property type="entry name" value="MFS"/>
    <property type="match status" value="1"/>
</dbReference>